<keyword evidence="2" id="KW-1185">Reference proteome</keyword>
<dbReference type="Proteomes" id="UP000324629">
    <property type="component" value="Unassembled WGS sequence"/>
</dbReference>
<comment type="caution">
    <text evidence="1">The sequence shown here is derived from an EMBL/GenBank/DDBJ whole genome shotgun (WGS) entry which is preliminary data.</text>
</comment>
<proteinExistence type="predicted"/>
<organism evidence="1 2">
    <name type="scientific">Paragonimus westermani</name>
    <dbReference type="NCBI Taxonomy" id="34504"/>
    <lineage>
        <taxon>Eukaryota</taxon>
        <taxon>Metazoa</taxon>
        <taxon>Spiralia</taxon>
        <taxon>Lophotrochozoa</taxon>
        <taxon>Platyhelminthes</taxon>
        <taxon>Trematoda</taxon>
        <taxon>Digenea</taxon>
        <taxon>Plagiorchiida</taxon>
        <taxon>Troglotremata</taxon>
        <taxon>Troglotrematidae</taxon>
        <taxon>Paragonimus</taxon>
    </lineage>
</organism>
<name>A0A5J4NBZ1_9TREM</name>
<dbReference type="EMBL" id="QNGE01004382">
    <property type="protein sequence ID" value="KAA3672943.1"/>
    <property type="molecule type" value="Genomic_DNA"/>
</dbReference>
<reference evidence="1 2" key="1">
    <citation type="journal article" date="2019" name="Gigascience">
        <title>Whole-genome sequence of the oriental lung fluke Paragonimus westermani.</title>
        <authorList>
            <person name="Oey H."/>
            <person name="Zakrzewski M."/>
            <person name="Narain K."/>
            <person name="Devi K.R."/>
            <person name="Agatsuma T."/>
            <person name="Nawaratna S."/>
            <person name="Gobert G.N."/>
            <person name="Jones M.K."/>
            <person name="Ragan M.A."/>
            <person name="McManus D.P."/>
            <person name="Krause L."/>
        </authorList>
    </citation>
    <scope>NUCLEOTIDE SEQUENCE [LARGE SCALE GENOMIC DNA]</scope>
    <source>
        <strain evidence="1 2">IND2009</strain>
    </source>
</reference>
<dbReference type="AlphaFoldDB" id="A0A5J4NBZ1"/>
<evidence type="ECO:0000313" key="1">
    <source>
        <dbReference type="EMBL" id="KAA3672943.1"/>
    </source>
</evidence>
<evidence type="ECO:0000313" key="2">
    <source>
        <dbReference type="Proteomes" id="UP000324629"/>
    </source>
</evidence>
<accession>A0A5J4NBZ1</accession>
<feature type="non-terminal residue" evidence="1">
    <location>
        <position position="340"/>
    </location>
</feature>
<gene>
    <name evidence="1" type="ORF">DEA37_0000812</name>
</gene>
<protein>
    <submittedName>
        <fullName evidence="1">Uncharacterized protein</fullName>
    </submittedName>
</protein>
<sequence>MYTLIVAPSVSDETPLVFSPPDGLLRVGSSQHIYCLPQGAASSDREEVERICRARRIPCNSIRLIDVGGHTDLLSTDHSSVPVRIRPPSGKSSYTRYGSTMVSCSYVVKSGGKVERNLTVRILPEHPNGTLNGNDTGHQTVLVGQDRPFMCDLVPLDAADRLDGKWTANVYGPVADLVVVDVSNGRARVMPRDPPGFYQSVGQLQVHCVFTTPNGTILYDFNRTVTIRDETPLVFSPPDGLLRVGSSQHIYCLPQGAASSDREEVERICRARRIPCNSIRLIDVGGHTDLLSTDHSSVPVRIRPPSGKSSYTRYGSTMVSCSYVVKSGGKVERNLTVRIL</sequence>